<evidence type="ECO:0000313" key="1">
    <source>
        <dbReference type="EMBL" id="CDR44889.1"/>
    </source>
</evidence>
<reference evidence="1" key="1">
    <citation type="journal article" date="2014" name="Genome Announc.">
        <title>Draft genome sequence of Rhodosporidium toruloides CECT1137, an oleaginous yeast of biotechnological interest.</title>
        <authorList>
            <person name="Morin N."/>
            <person name="Calcas X."/>
            <person name="Devillers H."/>
            <person name="Durrens P."/>
            <person name="Sherman D.J."/>
            <person name="Nicaud J.-M."/>
            <person name="Neuveglise C."/>
        </authorList>
    </citation>
    <scope>NUCLEOTIDE SEQUENCE</scope>
    <source>
        <strain evidence="1">CECT1137</strain>
    </source>
</reference>
<name>A0A061BAH5_RHOTO</name>
<dbReference type="AlphaFoldDB" id="A0A061BAH5"/>
<sequence length="243" mass="27699">MSSPAPSTAARSTLNPFLPSPRLPLELMDLIIHHCDEPLYFVGHLSDERLKTLATLSRVSRYFAERAQPALFKRIVVEYPINLANLTPAGVRLLDTLEDKERLRAAVRAFDIHVVLKTYPIPIRDSFKRSLRRRFLKVFQSLSRVEAVTYHGSADAVPRVKMAMWKCLPSSTQILDLLNFEITPDEVFRGFNGAKRIRANPLSVLVDSWHIARYRQVFPAGGAHQLDFMDLTDARSPYVQRTT</sequence>
<organism evidence="1">
    <name type="scientific">Rhodotorula toruloides</name>
    <name type="common">Yeast</name>
    <name type="synonym">Rhodosporidium toruloides</name>
    <dbReference type="NCBI Taxonomy" id="5286"/>
    <lineage>
        <taxon>Eukaryota</taxon>
        <taxon>Fungi</taxon>
        <taxon>Dikarya</taxon>
        <taxon>Basidiomycota</taxon>
        <taxon>Pucciniomycotina</taxon>
        <taxon>Microbotryomycetes</taxon>
        <taxon>Sporidiobolales</taxon>
        <taxon>Sporidiobolaceae</taxon>
        <taxon>Rhodotorula</taxon>
    </lineage>
</organism>
<proteinExistence type="predicted"/>
<gene>
    <name evidence="1" type="ORF">RHTO0S_10e02586g</name>
</gene>
<accession>A0A061BAH5</accession>
<dbReference type="OrthoDB" id="10460025at2759"/>
<protein>
    <submittedName>
        <fullName evidence="1">RHTO0S10e02586g1_1</fullName>
    </submittedName>
</protein>
<dbReference type="EMBL" id="LK052945">
    <property type="protein sequence ID" value="CDR44889.1"/>
    <property type="molecule type" value="Genomic_DNA"/>
</dbReference>